<dbReference type="EMBL" id="CM043022">
    <property type="protein sequence ID" value="KAI4457196.1"/>
    <property type="molecule type" value="Genomic_DNA"/>
</dbReference>
<dbReference type="Proteomes" id="UP001056778">
    <property type="component" value="Chromosome 8"/>
</dbReference>
<comment type="caution">
    <text evidence="1">The sequence shown here is derived from an EMBL/GenBank/DDBJ whole genome shotgun (WGS) entry which is preliminary data.</text>
</comment>
<keyword evidence="2" id="KW-1185">Reference proteome</keyword>
<protein>
    <submittedName>
        <fullName evidence="1">Integral membrane protein dgcr2/idd</fullName>
    </submittedName>
</protein>
<sequence length="1598" mass="178225">MPATTIETRAKIVTLWERGLSYRQVAAEVGVSKSIIHYWVNRWRTENEDVALRNKSRPGQPPKITPEDGKSSQLQLSFENPKLRRSNADCGGKTAGVEAPYLKLQLSFENPKLRRSNADSGGKTAGVEAPYLKLQLSFENPKLRRSNADSGGKTAGVEAPYLKLQLSFENPKLRRSNADSGGKTAGVEAPYLKLQLSFENPKLRRSNADSGGKTAGVEAPYLTLSRPDGTVQCTKPLQRHQQVVSQGLHYIPGTNPCTLCVCDKGGPKWCKSVLCAPPQNCKSFQVGTLCCEFKCLDDILTVHDDTYDVALRFIASAVTAILSLSLLFFLFHRLKRRKVLVHQNQQLSDDQRSLNSIGYIAGSLGYLPESIGYLGSGNTHDIEFHYEESSSQYSLWKPPGNYFPRGEAPPPYEEAVRAAQLENNILNSQIRLANSLTNALNVPGHEAPHDNNNVQGNGSCRHDFTIASGNSNENTNASNSNNTVQYANVIVQDITVHSANDTSTKQRAAHNNTHHKVRSHANVTHKNENINHERAYENIPLSTKSSNIKKERATTSSNGYKNQKTDMHEYTNVDKPTIKISRYDVIVESNKIENNIRKNDKTRENYIDSNTNKPGTGAASNSMRHPQVPEQYNVHLLKGSHSGESSHSTQPTAHELRKYKFAERNVRTLNKQSNSKEMPLHRTLPKNLRELLANAEQMMNEASKTDENLIRRSHASAYDILLTNCSTSKSQSNLPESRNEVVDETFNDIALLPPAPPNFASPNCETSNQNNEDEEQLSLISYQCLSSSQDEDDYRSECENCKSSGFTIPNDEETDVLNETMTLQRRPLETGEEVPYYRTSLTLPTNTRKSRAVATNSNRENWFTSMQETSNSRIPLVRASSEPIVEWRPKRTPANGRTAHRASQQGSSVGGQGTGPNSDPRTSRDATSPRPGPARQPVPASRPSPTRPDPQSQSLSRSYGSNLPTSLTYIILSTRGSSPWRPAADMGGPKWCKSVLCAPPQNCKSFQVGTLCCEFKCLDDILTVHDDTYDVALRFIASAVTAILSLSLLFFLFHRLKRRKVLVHQNQQLSDDQRSLNSIGYIAGSLGYLPESIGYLGSGNTHDIEFHYEESSSQYSLWKPPGNYFPRGEAPPPYEEAVRAAQLENNILNSQIRLANSLTNALNVPGHEAPHDNNNVQGNGSCRHDFTIASGNSNENTNASNSNNTVQYANVIVQDITVHSANDTSTKQRAAHNNTHHKVRSHANVTHKNENINHERAYENIPLSTKSSNIKKERATTSSNGYKNQKTDMHEYTNVDKPTIKISRYDVIVESNKIENNIRKNFKTRENYIDSNTNKPGTGAASNSMRHPQVPEQYNVHLLKGSHSGESSHSTQPTAHELRKYKFAERNVRTLNKQSNSKEMPLHRTLPKNLRELLANAEQMMNEASKTDENLIRRSHASAYDILLTNCSTSKSQSNLPESRNEVVDETFNDIALLPPAPPNFASPNCETSNQNNEDEEQLSLISYQCLSSSQDEDDYRSECENCKSSGFTIPNDEETDVLNETMTLQRRPLETGEEVPYYRTSLTLPTNTRKSRAVATNSNRENWFTSMQETSSSDDDV</sequence>
<proteinExistence type="predicted"/>
<evidence type="ECO:0000313" key="1">
    <source>
        <dbReference type="EMBL" id="KAI4457196.1"/>
    </source>
</evidence>
<accession>A0ACB9SPS3</accession>
<evidence type="ECO:0000313" key="2">
    <source>
        <dbReference type="Proteomes" id="UP001056778"/>
    </source>
</evidence>
<name>A0ACB9SPS3_HOLOL</name>
<organism evidence="1 2">
    <name type="scientific">Holotrichia oblita</name>
    <name type="common">Chafer beetle</name>
    <dbReference type="NCBI Taxonomy" id="644536"/>
    <lineage>
        <taxon>Eukaryota</taxon>
        <taxon>Metazoa</taxon>
        <taxon>Ecdysozoa</taxon>
        <taxon>Arthropoda</taxon>
        <taxon>Hexapoda</taxon>
        <taxon>Insecta</taxon>
        <taxon>Pterygota</taxon>
        <taxon>Neoptera</taxon>
        <taxon>Endopterygota</taxon>
        <taxon>Coleoptera</taxon>
        <taxon>Polyphaga</taxon>
        <taxon>Scarabaeiformia</taxon>
        <taxon>Scarabaeidae</taxon>
        <taxon>Melolonthinae</taxon>
        <taxon>Holotrichia</taxon>
    </lineage>
</organism>
<reference evidence="1" key="1">
    <citation type="submission" date="2022-04" db="EMBL/GenBank/DDBJ databases">
        <title>Chromosome-scale genome assembly of Holotrichia oblita Faldermann.</title>
        <authorList>
            <person name="Rongchong L."/>
        </authorList>
    </citation>
    <scope>NUCLEOTIDE SEQUENCE</scope>
    <source>
        <strain evidence="1">81SQS9</strain>
    </source>
</reference>
<gene>
    <name evidence="1" type="ORF">MML48_8g00017863</name>
</gene>